<dbReference type="InterPro" id="IPR003150">
    <property type="entry name" value="DNA-bd_RFX"/>
</dbReference>
<dbReference type="Pfam" id="PF02257">
    <property type="entry name" value="RFX_DNA_binding"/>
    <property type="match status" value="1"/>
</dbReference>
<dbReference type="InterPro" id="IPR039779">
    <property type="entry name" value="RFX-like"/>
</dbReference>
<dbReference type="InterPro" id="IPR057321">
    <property type="entry name" value="RFX1-4/6/8-like_BCD"/>
</dbReference>
<accession>A0A8H3BQI4</accession>
<dbReference type="PROSITE" id="PS51526">
    <property type="entry name" value="RFX_DBD"/>
    <property type="match status" value="1"/>
</dbReference>
<protein>
    <recommendedName>
        <fullName evidence="3">RFX-type winged-helix domain-containing protein</fullName>
    </recommendedName>
</protein>
<reference evidence="4" key="1">
    <citation type="submission" date="2021-01" db="EMBL/GenBank/DDBJ databases">
        <authorList>
            <person name="Kaushik A."/>
        </authorList>
    </citation>
    <scope>NUCLEOTIDE SEQUENCE</scope>
    <source>
        <strain evidence="4">AG4-RS23</strain>
    </source>
</reference>
<comment type="caution">
    <text evidence="4">The sequence shown here is derived from an EMBL/GenBank/DDBJ whole genome shotgun (WGS) entry which is preliminary data.</text>
</comment>
<dbReference type="PANTHER" id="PTHR12619:SF5">
    <property type="entry name" value="TRANSCRIPTION FACTOR RFX4"/>
    <property type="match status" value="1"/>
</dbReference>
<dbReference type="EMBL" id="CAJMWY010001207">
    <property type="protein sequence ID" value="CAE6461602.1"/>
    <property type="molecule type" value="Genomic_DNA"/>
</dbReference>
<feature type="compositionally biased region" description="Polar residues" evidence="2">
    <location>
        <begin position="60"/>
        <end position="71"/>
    </location>
</feature>
<feature type="compositionally biased region" description="Basic residues" evidence="2">
    <location>
        <begin position="91"/>
        <end position="102"/>
    </location>
</feature>
<evidence type="ECO:0000259" key="3">
    <source>
        <dbReference type="PROSITE" id="PS51526"/>
    </source>
</evidence>
<sequence length="852" mass="92435">MASPSLSMLSASVPFEHTHFTPSHSRSASAASNSSNFMSHDELFFQHRHPHIAPTHTRHSSGASQSTSYSLGASLHTPADSPPSMANYKNHISRSTHIRRARAASSPYGREDGMLSGSESLRSSSSEAEDMAAAFFAPPDYGNMFVEPSGISPEAMQAAAGFGQMTLGPAQQLEQLAANVRAATTTSASDRAKQIFVQAWLTANYAPYADGNVPRQGLYNSYRNICDVHGIPHINTATLGKAIRLCFPAIKTRRLGVRGNSKYHYCGIRPVTATEVAFLQEFIRKSNQQAQLAMSMRAANSSQSGSDARSEEEDDDDESESAPPARQASLSLGVETKAGPSSSLDDKTPTTNTLLSAVQGSRKPTDGYTPAQIRSRKNTVNDDTTTPSTTIPKDTSYVVPPNYGSVRQMPGFPSIEEALGPNASATSPQNVAAREVWRWFEAHLDGLMESVRTFRFDQFEIHLRTFWAGLSGDHREVVHAPAVAGLMAKADAMVFDEILEVLRSQVLAPIPPQALTSLRQLADKMEKILLVALENFGSTFVEPKVELGARFGHLVLRFLDIFQVTQALSSVLTNPKQLSDMRRSWRDIDFESVRNQSALVCNCRHEDLVQLLEVDFTTLLDGLAASTEPVRDVMAWADGCCERLMGARGNGQDRATMSSRSVLIRWQYVTSQIMRDLTIRSDPAFGAFQILKLFMDDWIALNVLRTVALSTNSVAASVEPVIQQQFFTMSPMGDQDNLAPPDFANAMDTRMQSHLTPTTSSMLAALNDSFPASLDASASAFHHSGPYDNMGFGQSSQTDLTNPGFGDFTGAGGFDMASAFSQESVPHPPSSAGSPEPSSAIPEGVKNENSIV</sequence>
<feature type="region of interest" description="Disordered" evidence="2">
    <location>
        <begin position="53"/>
        <end position="123"/>
    </location>
</feature>
<dbReference type="GO" id="GO:0000978">
    <property type="term" value="F:RNA polymerase II cis-regulatory region sequence-specific DNA binding"/>
    <property type="evidence" value="ECO:0007669"/>
    <property type="project" value="TreeGrafter"/>
</dbReference>
<evidence type="ECO:0000256" key="1">
    <source>
        <dbReference type="ARBA" id="ARBA00023125"/>
    </source>
</evidence>
<feature type="compositionally biased region" description="Low complexity" evidence="2">
    <location>
        <begin position="381"/>
        <end position="394"/>
    </location>
</feature>
<dbReference type="AlphaFoldDB" id="A0A8H3BQI4"/>
<gene>
    <name evidence="4" type="ORF">RDB_LOCUS69229</name>
</gene>
<dbReference type="OrthoDB" id="239262at2759"/>
<dbReference type="Gene3D" id="1.10.10.10">
    <property type="entry name" value="Winged helix-like DNA-binding domain superfamily/Winged helix DNA-binding domain"/>
    <property type="match status" value="1"/>
</dbReference>
<evidence type="ECO:0000313" key="4">
    <source>
        <dbReference type="EMBL" id="CAE6461602.1"/>
    </source>
</evidence>
<feature type="compositionally biased region" description="Low complexity" evidence="2">
    <location>
        <begin position="830"/>
        <end position="844"/>
    </location>
</feature>
<feature type="compositionally biased region" description="Acidic residues" evidence="2">
    <location>
        <begin position="310"/>
        <end position="320"/>
    </location>
</feature>
<keyword evidence="1" id="KW-0238">DNA-binding</keyword>
<name>A0A8H3BQI4_9AGAM</name>
<evidence type="ECO:0000313" key="5">
    <source>
        <dbReference type="Proteomes" id="UP000663861"/>
    </source>
</evidence>
<organism evidence="4 5">
    <name type="scientific">Rhizoctonia solani</name>
    <dbReference type="NCBI Taxonomy" id="456999"/>
    <lineage>
        <taxon>Eukaryota</taxon>
        <taxon>Fungi</taxon>
        <taxon>Dikarya</taxon>
        <taxon>Basidiomycota</taxon>
        <taxon>Agaricomycotina</taxon>
        <taxon>Agaricomycetes</taxon>
        <taxon>Cantharellales</taxon>
        <taxon>Ceratobasidiaceae</taxon>
        <taxon>Rhizoctonia</taxon>
    </lineage>
</organism>
<proteinExistence type="predicted"/>
<evidence type="ECO:0000256" key="2">
    <source>
        <dbReference type="SAM" id="MobiDB-lite"/>
    </source>
</evidence>
<dbReference type="Proteomes" id="UP000663861">
    <property type="component" value="Unassembled WGS sequence"/>
</dbReference>
<feature type="domain" description="RFX-type winged-helix" evidence="3">
    <location>
        <begin position="197"/>
        <end position="272"/>
    </location>
</feature>
<feature type="compositionally biased region" description="Polar residues" evidence="2">
    <location>
        <begin position="293"/>
        <end position="303"/>
    </location>
</feature>
<dbReference type="SUPFAM" id="SSF46785">
    <property type="entry name" value="Winged helix' DNA-binding domain"/>
    <property type="match status" value="1"/>
</dbReference>
<feature type="region of interest" description="Disordered" evidence="2">
    <location>
        <begin position="818"/>
        <end position="852"/>
    </location>
</feature>
<feature type="compositionally biased region" description="Polar residues" evidence="2">
    <location>
        <begin position="339"/>
        <end position="359"/>
    </location>
</feature>
<dbReference type="PANTHER" id="PTHR12619">
    <property type="entry name" value="RFX TRANSCRIPTION FACTOR FAMILY"/>
    <property type="match status" value="1"/>
</dbReference>
<dbReference type="GO" id="GO:0000981">
    <property type="term" value="F:DNA-binding transcription factor activity, RNA polymerase II-specific"/>
    <property type="evidence" value="ECO:0007669"/>
    <property type="project" value="TreeGrafter"/>
</dbReference>
<dbReference type="InterPro" id="IPR036390">
    <property type="entry name" value="WH_DNA-bd_sf"/>
</dbReference>
<dbReference type="Pfam" id="PF25340">
    <property type="entry name" value="BCD_RFX"/>
    <property type="match status" value="1"/>
</dbReference>
<feature type="region of interest" description="Disordered" evidence="2">
    <location>
        <begin position="293"/>
        <end position="394"/>
    </location>
</feature>
<dbReference type="InterPro" id="IPR036388">
    <property type="entry name" value="WH-like_DNA-bd_sf"/>
</dbReference>